<dbReference type="EMBL" id="CAHIKZ030001458">
    <property type="protein sequence ID" value="CAE1264866.1"/>
    <property type="molecule type" value="Genomic_DNA"/>
</dbReference>
<sequence>MFSVFDVPPNSILTNRLLFCFSSSLKLLLFFYYFSCLSFTQYPFYVIIPLIVILSLNKPTFYLFLPLLYNVPPNQYQLFLFLPLLLNPPCSSYLLYAANLTSRSTRPLVSGLATGLLDGFPDRLTALPQPSSAKAITNDSLIHHYYQHDNFSSFHCSLEAVPQSQPSHHATLG</sequence>
<proteinExistence type="predicted"/>
<comment type="caution">
    <text evidence="2">The sequence shown here is derived from an EMBL/GenBank/DDBJ whole genome shotgun (WGS) entry which is preliminary data.</text>
</comment>
<organism evidence="2 3">
    <name type="scientific">Acanthosepion pharaonis</name>
    <name type="common">Pharaoh cuttlefish</name>
    <name type="synonym">Sepia pharaonis</name>
    <dbReference type="NCBI Taxonomy" id="158019"/>
    <lineage>
        <taxon>Eukaryota</taxon>
        <taxon>Metazoa</taxon>
        <taxon>Spiralia</taxon>
        <taxon>Lophotrochozoa</taxon>
        <taxon>Mollusca</taxon>
        <taxon>Cephalopoda</taxon>
        <taxon>Coleoidea</taxon>
        <taxon>Decapodiformes</taxon>
        <taxon>Sepiida</taxon>
        <taxon>Sepiina</taxon>
        <taxon>Sepiidae</taxon>
        <taxon>Acanthosepion</taxon>
    </lineage>
</organism>
<dbReference type="AlphaFoldDB" id="A0A812CGP3"/>
<feature type="transmembrane region" description="Helical" evidence="1">
    <location>
        <begin position="76"/>
        <end position="96"/>
    </location>
</feature>
<reference evidence="2" key="1">
    <citation type="submission" date="2021-01" db="EMBL/GenBank/DDBJ databases">
        <authorList>
            <person name="Li R."/>
            <person name="Bekaert M."/>
        </authorList>
    </citation>
    <scope>NUCLEOTIDE SEQUENCE</scope>
    <source>
        <strain evidence="2">Farmed</strain>
    </source>
</reference>
<feature type="transmembrane region" description="Helical" evidence="1">
    <location>
        <begin position="12"/>
        <end position="35"/>
    </location>
</feature>
<feature type="transmembrane region" description="Helical" evidence="1">
    <location>
        <begin position="42"/>
        <end position="64"/>
    </location>
</feature>
<keyword evidence="1" id="KW-0812">Transmembrane</keyword>
<gene>
    <name evidence="2" type="ORF">SPHA_34417</name>
</gene>
<keyword evidence="3" id="KW-1185">Reference proteome</keyword>
<keyword evidence="1" id="KW-1133">Transmembrane helix</keyword>
<keyword evidence="1" id="KW-0472">Membrane</keyword>
<evidence type="ECO:0000313" key="2">
    <source>
        <dbReference type="EMBL" id="CAE1264866.1"/>
    </source>
</evidence>
<evidence type="ECO:0000313" key="3">
    <source>
        <dbReference type="Proteomes" id="UP000597762"/>
    </source>
</evidence>
<name>A0A812CGP3_ACAPH</name>
<evidence type="ECO:0000256" key="1">
    <source>
        <dbReference type="SAM" id="Phobius"/>
    </source>
</evidence>
<protein>
    <submittedName>
        <fullName evidence="2">Uncharacterized protein</fullName>
    </submittedName>
</protein>
<dbReference type="Proteomes" id="UP000597762">
    <property type="component" value="Unassembled WGS sequence"/>
</dbReference>
<accession>A0A812CGP3</accession>